<evidence type="ECO:0000313" key="3">
    <source>
        <dbReference type="Proteomes" id="UP001250858"/>
    </source>
</evidence>
<keyword evidence="3" id="KW-1185">Reference proteome</keyword>
<proteinExistence type="predicted"/>
<evidence type="ECO:0000313" key="2">
    <source>
        <dbReference type="EMBL" id="WMX45265.1"/>
    </source>
</evidence>
<feature type="region of interest" description="Disordered" evidence="1">
    <location>
        <begin position="123"/>
        <end position="163"/>
    </location>
</feature>
<gene>
    <name evidence="2" type="ORF">RGF97_10945</name>
</gene>
<accession>A0ABY9RSW6</accession>
<organism evidence="2 3">
    <name type="scientific">Streptomyces roseicoloratus</name>
    <dbReference type="NCBI Taxonomy" id="2508722"/>
    <lineage>
        <taxon>Bacteria</taxon>
        <taxon>Bacillati</taxon>
        <taxon>Actinomycetota</taxon>
        <taxon>Actinomycetes</taxon>
        <taxon>Kitasatosporales</taxon>
        <taxon>Streptomycetaceae</taxon>
        <taxon>Streptomyces</taxon>
    </lineage>
</organism>
<dbReference type="RefSeq" id="WP_309548420.1">
    <property type="nucleotide sequence ID" value="NZ_CP133762.1"/>
</dbReference>
<dbReference type="EMBL" id="CP133762">
    <property type="protein sequence ID" value="WMX45265.1"/>
    <property type="molecule type" value="Genomic_DNA"/>
</dbReference>
<dbReference type="Proteomes" id="UP001250858">
    <property type="component" value="Chromosome"/>
</dbReference>
<name>A0ABY9RSW6_9ACTN</name>
<protein>
    <submittedName>
        <fullName evidence="2">Uncharacterized protein</fullName>
    </submittedName>
</protein>
<sequence length="226" mass="24574">MLEHKPHAESGNGLATLSGLEPVAVEGCMTCAALARSRELAREARVPQAVASANREIGNHPHQSVKPGSALPIATVWGGGPVSQQTFPEPPIDLPIDGWLYEAHPVRGCRKCTEAIRELEQAKQAGDASRRFEASRRVRSHPHRGEVTRAPQSPKKRAGRTGYTDPGLPTMIEFLNSISTVCGVCFGHREIYCPDCCGFRGCTECRFTYMVPCPVCAGGEKEPIQW</sequence>
<reference evidence="2 3" key="1">
    <citation type="submission" date="2023-09" db="EMBL/GenBank/DDBJ databases">
        <title>Complete genome of Streptomyces roseicoloratus T14.</title>
        <authorList>
            <person name="Bashizi T."/>
            <person name="Kim M.-J."/>
            <person name="Lee G."/>
            <person name="Tagele S.B."/>
            <person name="Shin J.-H."/>
        </authorList>
    </citation>
    <scope>NUCLEOTIDE SEQUENCE [LARGE SCALE GENOMIC DNA]</scope>
    <source>
        <strain evidence="2 3">T14</strain>
    </source>
</reference>
<evidence type="ECO:0000256" key="1">
    <source>
        <dbReference type="SAM" id="MobiDB-lite"/>
    </source>
</evidence>